<dbReference type="InParanoid" id="A0A061EW89"/>
<comment type="similarity">
    <text evidence="1">Belongs to the STIG1 family.</text>
</comment>
<dbReference type="HOGENOM" id="CLU_111795_1_0_1"/>
<evidence type="ECO:0000256" key="1">
    <source>
        <dbReference type="ARBA" id="ARBA00006010"/>
    </source>
</evidence>
<evidence type="ECO:0000256" key="2">
    <source>
        <dbReference type="ARBA" id="ARBA00022729"/>
    </source>
</evidence>
<sequence>FSHRIGPAFLVKDNDTKSPISSVPCNVPMLSANSHFRYAVKNCLLFITLVLIETSDDGFAAGRELSLQDSDDASTHLNFFRAASRGRQRVLSCARDAKICLDREKNPWGGSTCCFQQFCRDTLRDSNNCGACGACGQACAYGLVCCDGKCVDVQNDPHNCGSCFQECPGQ</sequence>
<dbReference type="PANTHER" id="PTHR33227">
    <property type="entry name" value="STIGMA-SPECIFIC STIG1-LIKE PROTEIN 3"/>
    <property type="match status" value="1"/>
</dbReference>
<reference evidence="4 5" key="1">
    <citation type="journal article" date="2013" name="Genome Biol.">
        <title>The genome sequence of the most widely cultivated cacao type and its use to identify candidate genes regulating pod color.</title>
        <authorList>
            <person name="Motamayor J.C."/>
            <person name="Mockaitis K."/>
            <person name="Schmutz J."/>
            <person name="Haiminen N."/>
            <person name="Iii D.L."/>
            <person name="Cornejo O."/>
            <person name="Findley S.D."/>
            <person name="Zheng P."/>
            <person name="Utro F."/>
            <person name="Royaert S."/>
            <person name="Saski C."/>
            <person name="Jenkins J."/>
            <person name="Podicheti R."/>
            <person name="Zhao M."/>
            <person name="Scheffler B.E."/>
            <person name="Stack J.C."/>
            <person name="Feltus F.A."/>
            <person name="Mustiga G.M."/>
            <person name="Amores F."/>
            <person name="Phillips W."/>
            <person name="Marelli J.P."/>
            <person name="May G.D."/>
            <person name="Shapiro H."/>
            <person name="Ma J."/>
            <person name="Bustamante C.D."/>
            <person name="Schnell R.J."/>
            <person name="Main D."/>
            <person name="Gilbert D."/>
            <person name="Parida L."/>
            <person name="Kuhn D.N."/>
        </authorList>
    </citation>
    <scope>NUCLEOTIDE SEQUENCE [LARGE SCALE GENOMIC DNA]</scope>
    <source>
        <strain evidence="5">cv. Matina 1-6</strain>
    </source>
</reference>
<keyword evidence="2" id="KW-0732">Signal</keyword>
<organism evidence="4 5">
    <name type="scientific">Theobroma cacao</name>
    <name type="common">Cacao</name>
    <name type="synonym">Cocoa</name>
    <dbReference type="NCBI Taxonomy" id="3641"/>
    <lineage>
        <taxon>Eukaryota</taxon>
        <taxon>Viridiplantae</taxon>
        <taxon>Streptophyta</taxon>
        <taxon>Embryophyta</taxon>
        <taxon>Tracheophyta</taxon>
        <taxon>Spermatophyta</taxon>
        <taxon>Magnoliopsida</taxon>
        <taxon>eudicotyledons</taxon>
        <taxon>Gunneridae</taxon>
        <taxon>Pentapetalae</taxon>
        <taxon>rosids</taxon>
        <taxon>malvids</taxon>
        <taxon>Malvales</taxon>
        <taxon>Malvaceae</taxon>
        <taxon>Byttnerioideae</taxon>
        <taxon>Theobroma</taxon>
    </lineage>
</organism>
<dbReference type="eggNOG" id="ENOG502SQSN">
    <property type="taxonomic scope" value="Eukaryota"/>
</dbReference>
<accession>A0A061EW89</accession>
<dbReference type="PANTHER" id="PTHR33227:SF54">
    <property type="entry name" value="PROTEIN STIG1"/>
    <property type="match status" value="1"/>
</dbReference>
<dbReference type="Pfam" id="PF04885">
    <property type="entry name" value="Stig1"/>
    <property type="match status" value="1"/>
</dbReference>
<feature type="domain" description="4Fe-4S ferredoxin-type" evidence="3">
    <location>
        <begin position="120"/>
        <end position="149"/>
    </location>
</feature>
<name>A0A061EW89_THECC</name>
<evidence type="ECO:0000313" key="5">
    <source>
        <dbReference type="Proteomes" id="UP000026915"/>
    </source>
</evidence>
<dbReference type="STRING" id="3641.A0A061EW89"/>
<dbReference type="InterPro" id="IPR006969">
    <property type="entry name" value="Stig-like"/>
</dbReference>
<evidence type="ECO:0000313" key="4">
    <source>
        <dbReference type="EMBL" id="EOY06539.1"/>
    </source>
</evidence>
<protein>
    <submittedName>
        <fullName evidence="4">Stigma-specific Stig1 family protein</fullName>
    </submittedName>
</protein>
<dbReference type="Gramene" id="EOY06539">
    <property type="protein sequence ID" value="EOY06539"/>
    <property type="gene ID" value="TCM_021225"/>
</dbReference>
<dbReference type="Proteomes" id="UP000026915">
    <property type="component" value="Chromosome 4"/>
</dbReference>
<dbReference type="InterPro" id="IPR017896">
    <property type="entry name" value="4Fe4S_Fe-S-bd"/>
</dbReference>
<dbReference type="AlphaFoldDB" id="A0A061EW89"/>
<feature type="non-terminal residue" evidence="4">
    <location>
        <position position="1"/>
    </location>
</feature>
<proteinExistence type="inferred from homology"/>
<keyword evidence="5" id="KW-1185">Reference proteome</keyword>
<evidence type="ECO:0000259" key="3">
    <source>
        <dbReference type="PROSITE" id="PS51379"/>
    </source>
</evidence>
<dbReference type="PROSITE" id="PS51379">
    <property type="entry name" value="4FE4S_FER_2"/>
    <property type="match status" value="1"/>
</dbReference>
<gene>
    <name evidence="4" type="ORF">TCM_021225</name>
</gene>
<dbReference type="EMBL" id="CM001882">
    <property type="protein sequence ID" value="EOY06539.1"/>
    <property type="molecule type" value="Genomic_DNA"/>
</dbReference>